<dbReference type="SUPFAM" id="SSF49899">
    <property type="entry name" value="Concanavalin A-like lectins/glucanases"/>
    <property type="match status" value="1"/>
</dbReference>
<organism evidence="5 6">
    <name type="scientific">Desmophyllum pertusum</name>
    <dbReference type="NCBI Taxonomy" id="174260"/>
    <lineage>
        <taxon>Eukaryota</taxon>
        <taxon>Metazoa</taxon>
        <taxon>Cnidaria</taxon>
        <taxon>Anthozoa</taxon>
        <taxon>Hexacorallia</taxon>
        <taxon>Scleractinia</taxon>
        <taxon>Caryophylliina</taxon>
        <taxon>Caryophylliidae</taxon>
        <taxon>Desmophyllum</taxon>
    </lineage>
</organism>
<evidence type="ECO:0000256" key="2">
    <source>
        <dbReference type="SAM" id="MobiDB-lite"/>
    </source>
</evidence>
<dbReference type="EMBL" id="MU827302">
    <property type="protein sequence ID" value="KAJ7365904.1"/>
    <property type="molecule type" value="Genomic_DNA"/>
</dbReference>
<dbReference type="CDD" id="cd00064">
    <property type="entry name" value="FU"/>
    <property type="match status" value="1"/>
</dbReference>
<name>A0A9W9YWP3_9CNID</name>
<dbReference type="InterPro" id="IPR020864">
    <property type="entry name" value="MACPF"/>
</dbReference>
<dbReference type="InterPro" id="IPR006212">
    <property type="entry name" value="Furin_repeat"/>
</dbReference>
<dbReference type="PANTHER" id="PTHR46549:SF1">
    <property type="entry name" value="MACPF DOMAIN-CONTAINING PROTEIN"/>
    <property type="match status" value="1"/>
</dbReference>
<feature type="compositionally biased region" description="Acidic residues" evidence="2">
    <location>
        <begin position="927"/>
        <end position="947"/>
    </location>
</feature>
<feature type="region of interest" description="Disordered" evidence="2">
    <location>
        <begin position="925"/>
        <end position="947"/>
    </location>
</feature>
<dbReference type="AlphaFoldDB" id="A0A9W9YWP3"/>
<dbReference type="Gene3D" id="2.60.120.200">
    <property type="match status" value="1"/>
</dbReference>
<gene>
    <name evidence="5" type="ORF">OS493_002634</name>
</gene>
<dbReference type="PROSITE" id="PS51828">
    <property type="entry name" value="PTX_2"/>
    <property type="match status" value="1"/>
</dbReference>
<evidence type="ECO:0000313" key="6">
    <source>
        <dbReference type="Proteomes" id="UP001163046"/>
    </source>
</evidence>
<feature type="domain" description="MACPF" evidence="3">
    <location>
        <begin position="1"/>
        <end position="251"/>
    </location>
</feature>
<dbReference type="OrthoDB" id="547680at2759"/>
<comment type="caution">
    <text evidence="1">Lacks conserved residue(s) required for the propagation of feature annotation.</text>
</comment>
<evidence type="ECO:0000259" key="4">
    <source>
        <dbReference type="PROSITE" id="PS51828"/>
    </source>
</evidence>
<dbReference type="Pfam" id="PF01823">
    <property type="entry name" value="MACPF"/>
    <property type="match status" value="1"/>
</dbReference>
<evidence type="ECO:0000259" key="3">
    <source>
        <dbReference type="PROSITE" id="PS51412"/>
    </source>
</evidence>
<feature type="domain" description="Pentraxin (PTX)" evidence="4">
    <location>
        <begin position="716"/>
        <end position="920"/>
    </location>
</feature>
<evidence type="ECO:0008006" key="7">
    <source>
        <dbReference type="Google" id="ProtNLM"/>
    </source>
</evidence>
<proteinExistence type="predicted"/>
<protein>
    <recommendedName>
        <fullName evidence="7">MACPF domain-containing protein</fullName>
    </recommendedName>
</protein>
<accession>A0A9W9YWP3</accession>
<dbReference type="InterPro" id="IPR001759">
    <property type="entry name" value="PTX_dom"/>
</dbReference>
<dbReference type="InterPro" id="IPR013320">
    <property type="entry name" value="ConA-like_dom_sf"/>
</dbReference>
<dbReference type="PANTHER" id="PTHR46549">
    <property type="entry name" value="MACPF DOMAIN-CONTAINING PROTEIN"/>
    <property type="match status" value="1"/>
</dbReference>
<evidence type="ECO:0000313" key="5">
    <source>
        <dbReference type="EMBL" id="KAJ7365904.1"/>
    </source>
</evidence>
<dbReference type="PROSITE" id="PS51412">
    <property type="entry name" value="MACPF_2"/>
    <property type="match status" value="1"/>
</dbReference>
<sequence length="947" mass="105796">MVTFESRSEFQKYLQEEAGVSGSYFGFYAGVKSAWGESETQARQTYMALLHVDINRYEIFIDEVKPNDLSASFLREFMNLPTSYFAAGAPLKYLDFIQRWGTHYIKSAKFGGQLQIRKFMDASDVSSKKDFAVEMEMEYKSLFASVGAKASKREGETYRKQSKTTSTTVLAMGGSQQIASILSDAYSPTFKNEFKDWLGSIPQYPKPFEFQMAPVTNLLNFRLHDIFPEERSNWGCEGNAANLTEEVSANEDKLKYYTTVNSNGTVQKHYCQFDSRRSLEEALTRRRISLTRATEVYMKEGPNSITDIQLQPCSTDTPETAPETTTETTTETARQADVAVKLSTLRVPSWKHITKDKATFRVIFDMRKRFKGTNDFSDIPRNMSRLVRYDEGKWFTAEKDGSFHLYNAFKNGKSGDPRQHKISILGLVLSFNNNTGGLSLLSRDVEVSKEFFPGLHDALTGRELGRAVLDFGVSGDGALKRDTLDDPPCNVKWSNALRFDPTETKGKCLHFTASSEGNIFVVFATLPSDKTSWYYIEITPLRVAIYKGLNLMTSTTNINARGLGDPSLLQSYFVCVTEAESSTLIEYGKTLGTTQSGDVYLNMLDLDKPLNARFFAFGNGNKKADIIDAHVVARDQTYAECKGDTVMDLTSKLCTQDCHEDCDPLYGCNTQSSGNPLPTECNVCRVAKDKTTQSCLPECPPEKFLTADKLCVDLSATYDLDFPVVEMGDVKRVAVREIPELQAFTLCFWIRLTDDYILKSVFNNYQLIEYSGGSNTLETVYFRVIGKESDVKLDFALGNQGGKQEVPLNILNDNDFHQICVTWAGHSGVTIQYLDGVRKIADTRKIGSLEGGGELRVGHYADYHYQITGVNLWDKVIAPEDIAEFSKACEKGNGNVKTWADFYDLAKAENINTITPSACRVGHEASAEAEAEVEAEVEAEASAEGAE</sequence>
<dbReference type="SMART" id="SM00457">
    <property type="entry name" value="MACPF"/>
    <property type="match status" value="1"/>
</dbReference>
<comment type="caution">
    <text evidence="5">The sequence shown here is derived from an EMBL/GenBank/DDBJ whole genome shotgun (WGS) entry which is preliminary data.</text>
</comment>
<keyword evidence="6" id="KW-1185">Reference proteome</keyword>
<dbReference type="Pfam" id="PF13385">
    <property type="entry name" value="Laminin_G_3"/>
    <property type="match status" value="1"/>
</dbReference>
<dbReference type="Proteomes" id="UP001163046">
    <property type="component" value="Unassembled WGS sequence"/>
</dbReference>
<evidence type="ECO:0000256" key="1">
    <source>
        <dbReference type="PROSITE-ProRule" id="PRU01172"/>
    </source>
</evidence>
<dbReference type="SMART" id="SM00159">
    <property type="entry name" value="PTX"/>
    <property type="match status" value="1"/>
</dbReference>
<reference evidence="5" key="1">
    <citation type="submission" date="2023-01" db="EMBL/GenBank/DDBJ databases">
        <title>Genome assembly of the deep-sea coral Lophelia pertusa.</title>
        <authorList>
            <person name="Herrera S."/>
            <person name="Cordes E."/>
        </authorList>
    </citation>
    <scope>NUCLEOTIDE SEQUENCE</scope>
    <source>
        <strain evidence="5">USNM1676648</strain>
        <tissue evidence="5">Polyp</tissue>
    </source>
</reference>